<dbReference type="RefSeq" id="WP_147704959.1">
    <property type="nucleotide sequence ID" value="NZ_VDUY01000005.1"/>
</dbReference>
<dbReference type="SMART" id="SM00421">
    <property type="entry name" value="HTH_LUXR"/>
    <property type="match status" value="1"/>
</dbReference>
<feature type="domain" description="PAS" evidence="5">
    <location>
        <begin position="41"/>
        <end position="73"/>
    </location>
</feature>
<evidence type="ECO:0000256" key="3">
    <source>
        <dbReference type="ARBA" id="ARBA00023163"/>
    </source>
</evidence>
<dbReference type="InterPro" id="IPR000014">
    <property type="entry name" value="PAS"/>
</dbReference>
<dbReference type="PANTHER" id="PTHR44688">
    <property type="entry name" value="DNA-BINDING TRANSCRIPTIONAL ACTIVATOR DEVR_DOSR"/>
    <property type="match status" value="1"/>
</dbReference>
<dbReference type="PRINTS" id="PR00038">
    <property type="entry name" value="HTHLUXR"/>
</dbReference>
<evidence type="ECO:0000256" key="2">
    <source>
        <dbReference type="ARBA" id="ARBA00023125"/>
    </source>
</evidence>
<dbReference type="Proteomes" id="UP000321548">
    <property type="component" value="Unassembled WGS sequence"/>
</dbReference>
<dbReference type="Gene3D" id="3.30.450.20">
    <property type="entry name" value="PAS domain"/>
    <property type="match status" value="1"/>
</dbReference>
<dbReference type="EMBL" id="VDUY01000005">
    <property type="protein sequence ID" value="TXL64710.1"/>
    <property type="molecule type" value="Genomic_DNA"/>
</dbReference>
<dbReference type="Gene3D" id="1.10.10.10">
    <property type="entry name" value="Winged helix-like DNA-binding domain superfamily/Winged helix DNA-binding domain"/>
    <property type="match status" value="1"/>
</dbReference>
<dbReference type="Pfam" id="PF00196">
    <property type="entry name" value="GerE"/>
    <property type="match status" value="1"/>
</dbReference>
<evidence type="ECO:0000256" key="1">
    <source>
        <dbReference type="ARBA" id="ARBA00023015"/>
    </source>
</evidence>
<dbReference type="InterPro" id="IPR036388">
    <property type="entry name" value="WH-like_DNA-bd_sf"/>
</dbReference>
<dbReference type="PROSITE" id="PS50112">
    <property type="entry name" value="PAS"/>
    <property type="match status" value="1"/>
</dbReference>
<reference evidence="6 7" key="1">
    <citation type="submission" date="2019-06" db="EMBL/GenBank/DDBJ databases">
        <title>Quisquiliibacterium sp. nov., isolated from a maize field.</title>
        <authorList>
            <person name="Lin S.-Y."/>
            <person name="Tsai C.-F."/>
            <person name="Young C.-C."/>
        </authorList>
    </citation>
    <scope>NUCLEOTIDE SEQUENCE [LARGE SCALE GENOMIC DNA]</scope>
    <source>
        <strain evidence="6 7">CC-CFT501</strain>
    </source>
</reference>
<evidence type="ECO:0000259" key="5">
    <source>
        <dbReference type="PROSITE" id="PS50112"/>
    </source>
</evidence>
<dbReference type="InterPro" id="IPR035965">
    <property type="entry name" value="PAS-like_dom_sf"/>
</dbReference>
<feature type="domain" description="HTH luxR-type" evidence="4">
    <location>
        <begin position="138"/>
        <end position="203"/>
    </location>
</feature>
<proteinExistence type="predicted"/>
<gene>
    <name evidence="6" type="ORF">FHP08_13280</name>
</gene>
<dbReference type="InterPro" id="IPR016032">
    <property type="entry name" value="Sig_transdc_resp-reg_C-effctor"/>
</dbReference>
<dbReference type="SMART" id="SM00091">
    <property type="entry name" value="PAS"/>
    <property type="match status" value="1"/>
</dbReference>
<name>A0A5C8NU84_9BURK</name>
<keyword evidence="2" id="KW-0238">DNA-binding</keyword>
<accession>A0A5C8NU84</accession>
<sequence>MATAQSRETTPPAATAGDAEHAALCAALAPLGLCLSRERTIAWCNPAFARMFGYEPVELEGTSLERLYPSSQEFARIGERGLRRMQATGEYGDERLMRHRSGRLIWFRVHGRSADAAAPFALAAWTFEPLGGHPHPGAPGAPGALTPREREVLTGLVRGETSKESARHLGISPRTVEKYRARLMAKYHAPNAAALVQKVLGVP</sequence>
<dbReference type="CDD" id="cd06170">
    <property type="entry name" value="LuxR_C_like"/>
    <property type="match status" value="1"/>
</dbReference>
<dbReference type="CDD" id="cd00130">
    <property type="entry name" value="PAS"/>
    <property type="match status" value="1"/>
</dbReference>
<dbReference type="GO" id="GO:0006355">
    <property type="term" value="P:regulation of DNA-templated transcription"/>
    <property type="evidence" value="ECO:0007669"/>
    <property type="project" value="InterPro"/>
</dbReference>
<dbReference type="InterPro" id="IPR000792">
    <property type="entry name" value="Tscrpt_reg_LuxR_C"/>
</dbReference>
<keyword evidence="3" id="KW-0804">Transcription</keyword>
<comment type="caution">
    <text evidence="6">The sequence shown here is derived from an EMBL/GenBank/DDBJ whole genome shotgun (WGS) entry which is preliminary data.</text>
</comment>
<dbReference type="AlphaFoldDB" id="A0A5C8NU84"/>
<dbReference type="NCBIfam" id="TIGR00229">
    <property type="entry name" value="sensory_box"/>
    <property type="match status" value="1"/>
</dbReference>
<evidence type="ECO:0000313" key="6">
    <source>
        <dbReference type="EMBL" id="TXL64710.1"/>
    </source>
</evidence>
<protein>
    <submittedName>
        <fullName evidence="6">PAS domain-containing protein</fullName>
    </submittedName>
</protein>
<dbReference type="OrthoDB" id="8533716at2"/>
<evidence type="ECO:0000259" key="4">
    <source>
        <dbReference type="PROSITE" id="PS50043"/>
    </source>
</evidence>
<dbReference type="SUPFAM" id="SSF55785">
    <property type="entry name" value="PYP-like sensor domain (PAS domain)"/>
    <property type="match status" value="1"/>
</dbReference>
<evidence type="ECO:0000313" key="7">
    <source>
        <dbReference type="Proteomes" id="UP000321548"/>
    </source>
</evidence>
<dbReference type="SUPFAM" id="SSF46894">
    <property type="entry name" value="C-terminal effector domain of the bipartite response regulators"/>
    <property type="match status" value="1"/>
</dbReference>
<dbReference type="GO" id="GO:0003677">
    <property type="term" value="F:DNA binding"/>
    <property type="evidence" value="ECO:0007669"/>
    <property type="project" value="UniProtKB-KW"/>
</dbReference>
<keyword evidence="7" id="KW-1185">Reference proteome</keyword>
<dbReference type="PROSITE" id="PS50043">
    <property type="entry name" value="HTH_LUXR_2"/>
    <property type="match status" value="1"/>
</dbReference>
<dbReference type="Pfam" id="PF13426">
    <property type="entry name" value="PAS_9"/>
    <property type="match status" value="1"/>
</dbReference>
<organism evidence="6 7">
    <name type="scientific">Zeimonas arvi</name>
    <dbReference type="NCBI Taxonomy" id="2498847"/>
    <lineage>
        <taxon>Bacteria</taxon>
        <taxon>Pseudomonadati</taxon>
        <taxon>Pseudomonadota</taxon>
        <taxon>Betaproteobacteria</taxon>
        <taxon>Burkholderiales</taxon>
        <taxon>Burkholderiaceae</taxon>
        <taxon>Zeimonas</taxon>
    </lineage>
</organism>
<keyword evidence="1" id="KW-0805">Transcription regulation</keyword>
<dbReference type="PANTHER" id="PTHR44688:SF16">
    <property type="entry name" value="DNA-BINDING TRANSCRIPTIONAL ACTIVATOR DEVR_DOSR"/>
    <property type="match status" value="1"/>
</dbReference>